<feature type="region of interest" description="Disordered" evidence="1">
    <location>
        <begin position="202"/>
        <end position="271"/>
    </location>
</feature>
<reference evidence="2 3" key="1">
    <citation type="journal article" date="2019" name="Sci. Rep.">
        <title>Colletotrichum shisoi sp. nov., an anthracnose pathogen of Perilla frutescens in Japan: molecular phylogenetic, morphological and genomic evidence.</title>
        <authorList>
            <person name="Gan P."/>
            <person name="Tsushima A."/>
            <person name="Hiroyama R."/>
            <person name="Narusaka M."/>
            <person name="Takano Y."/>
            <person name="Narusaka Y."/>
            <person name="Kawaradani M."/>
            <person name="Damm U."/>
            <person name="Shirasu K."/>
        </authorList>
    </citation>
    <scope>NUCLEOTIDE SEQUENCE [LARGE SCALE GENOMIC DNA]</scope>
    <source>
        <strain evidence="2 3">PG-2018a</strain>
    </source>
</reference>
<feature type="compositionally biased region" description="Basic and acidic residues" evidence="1">
    <location>
        <begin position="233"/>
        <end position="256"/>
    </location>
</feature>
<dbReference type="AlphaFoldDB" id="A0A5Q4BLZ8"/>
<feature type="compositionally biased region" description="Acidic residues" evidence="1">
    <location>
        <begin position="262"/>
        <end position="271"/>
    </location>
</feature>
<organism evidence="2 3">
    <name type="scientific">Colletotrichum shisoi</name>
    <dbReference type="NCBI Taxonomy" id="2078593"/>
    <lineage>
        <taxon>Eukaryota</taxon>
        <taxon>Fungi</taxon>
        <taxon>Dikarya</taxon>
        <taxon>Ascomycota</taxon>
        <taxon>Pezizomycotina</taxon>
        <taxon>Sordariomycetes</taxon>
        <taxon>Hypocreomycetidae</taxon>
        <taxon>Glomerellales</taxon>
        <taxon>Glomerellaceae</taxon>
        <taxon>Colletotrichum</taxon>
        <taxon>Colletotrichum destructivum species complex</taxon>
    </lineage>
</organism>
<protein>
    <submittedName>
        <fullName evidence="2">Uncharacterized protein</fullName>
    </submittedName>
</protein>
<dbReference type="Proteomes" id="UP000326340">
    <property type="component" value="Unassembled WGS sequence"/>
</dbReference>
<dbReference type="EMBL" id="PUHP01000832">
    <property type="protein sequence ID" value="TQN67801.1"/>
    <property type="molecule type" value="Genomic_DNA"/>
</dbReference>
<comment type="caution">
    <text evidence="2">The sequence shown here is derived from an EMBL/GenBank/DDBJ whole genome shotgun (WGS) entry which is preliminary data.</text>
</comment>
<evidence type="ECO:0000313" key="2">
    <source>
        <dbReference type="EMBL" id="TQN67801.1"/>
    </source>
</evidence>
<sequence>MSIPSRNSNSNSNGNSNTDFVQNASLANPSSPDCTLTSDPTDLRDQIPPTPDHLVATVAPNPQNNPLREPLRAYLPAAAAVVLSPPWAPAPVRFRNALQRTNHHSVWLEDPNEHVRQLDDCRRCSHQAIHPCFCRNNAERRGFTCDRCVLGNCPVYRLLQRGSVDELELALCAELTRGRRGAEQFEQDVQAALRVARAREAHAAAEGTEAEADDGRLSTPAAARLPGTGPDSLVRRTAEDTVAEIRRLAGGRRDDDPSNEANEADEADGEC</sequence>
<keyword evidence="3" id="KW-1185">Reference proteome</keyword>
<gene>
    <name evidence="2" type="ORF">CSHISOI_07683</name>
</gene>
<accession>A0A5Q4BLZ8</accession>
<feature type="region of interest" description="Disordered" evidence="1">
    <location>
        <begin position="1"/>
        <end position="51"/>
    </location>
</feature>
<feature type="compositionally biased region" description="Polar residues" evidence="1">
    <location>
        <begin position="18"/>
        <end position="40"/>
    </location>
</feature>
<evidence type="ECO:0000313" key="3">
    <source>
        <dbReference type="Proteomes" id="UP000326340"/>
    </source>
</evidence>
<feature type="compositionally biased region" description="Low complexity" evidence="1">
    <location>
        <begin position="1"/>
        <end position="17"/>
    </location>
</feature>
<proteinExistence type="predicted"/>
<name>A0A5Q4BLZ8_9PEZI</name>
<dbReference type="OrthoDB" id="4811413at2759"/>
<evidence type="ECO:0000256" key="1">
    <source>
        <dbReference type="SAM" id="MobiDB-lite"/>
    </source>
</evidence>